<dbReference type="InterPro" id="IPR019389">
    <property type="entry name" value="Selenoprotein_T"/>
</dbReference>
<dbReference type="InterPro" id="IPR036249">
    <property type="entry name" value="Thioredoxin-like_sf"/>
</dbReference>
<dbReference type="InterPro" id="IPR011893">
    <property type="entry name" value="Selenoprotein_Rdx-typ"/>
</dbReference>
<dbReference type="Pfam" id="PF10262">
    <property type="entry name" value="Rdx"/>
    <property type="match status" value="1"/>
</dbReference>
<evidence type="ECO:0000256" key="3">
    <source>
        <dbReference type="SAM" id="SignalP"/>
    </source>
</evidence>
<protein>
    <submittedName>
        <fullName evidence="5">SelT-like protein</fullName>
    </submittedName>
</protein>
<keyword evidence="2" id="KW-0676">Redox-active center</keyword>
<dbReference type="GO" id="GO:0005789">
    <property type="term" value="C:endoplasmic reticulum membrane"/>
    <property type="evidence" value="ECO:0007669"/>
    <property type="project" value="TreeGrafter"/>
</dbReference>
<sequence length="217" mass="24306">MLSKSGAFIIVIVFLMSISDVFKAEEVSNEKDYSVKEIEDETIIEKRTNDGGLIQDDLQIVQDSKTEQFPILKILYCVSCGYKQAFTQFSEFAKEKYPDLPIEGGNFPQNPLKTHLAHSIGLIKIILLILIMTGSNPFESIGFGYPYLLQHAHMNKLSSGMLVYMIGNMIESSLLSTGAFEIFIGGEQIWSKMESGRVPSQEEFIGLIGEKLVKYSN</sequence>
<dbReference type="Gene3D" id="3.40.30.10">
    <property type="entry name" value="Glutaredoxin"/>
    <property type="match status" value="1"/>
</dbReference>
<dbReference type="eggNOG" id="KOG3286">
    <property type="taxonomic scope" value="Eukaryota"/>
</dbReference>
<dbReference type="NCBIfam" id="TIGR02174">
    <property type="entry name" value="CXXU_selWTH"/>
    <property type="match status" value="1"/>
</dbReference>
<dbReference type="PANTHER" id="PTHR13544:SF0">
    <property type="entry name" value="THIOREDOXIN REDUCTASE-LIKE SELENOPROTEIN T"/>
    <property type="match status" value="1"/>
</dbReference>
<name>A0A1I7U756_9PELO</name>
<accession>A0A1I7U756</accession>
<evidence type="ECO:0000256" key="1">
    <source>
        <dbReference type="ARBA" id="ARBA00022729"/>
    </source>
</evidence>
<dbReference type="PANTHER" id="PTHR13544">
    <property type="entry name" value="SELENOPROTEIN T"/>
    <property type="match status" value="1"/>
</dbReference>
<dbReference type="SUPFAM" id="SSF52833">
    <property type="entry name" value="Thioredoxin-like"/>
    <property type="match status" value="1"/>
</dbReference>
<reference evidence="5" key="1">
    <citation type="submission" date="2016-11" db="UniProtKB">
        <authorList>
            <consortium name="WormBaseParasite"/>
        </authorList>
    </citation>
    <scope>IDENTIFICATION</scope>
</reference>
<dbReference type="Proteomes" id="UP000095282">
    <property type="component" value="Unplaced"/>
</dbReference>
<dbReference type="WBParaSite" id="Csp11.Scaffold629.g15548.t1">
    <property type="protein sequence ID" value="Csp11.Scaffold629.g15548.t1"/>
    <property type="gene ID" value="Csp11.Scaffold629.g15548"/>
</dbReference>
<evidence type="ECO:0000256" key="2">
    <source>
        <dbReference type="ARBA" id="ARBA00023284"/>
    </source>
</evidence>
<keyword evidence="1 3" id="KW-0732">Signal</keyword>
<dbReference type="GO" id="GO:0004791">
    <property type="term" value="F:thioredoxin-disulfide reductase (NADPH) activity"/>
    <property type="evidence" value="ECO:0007669"/>
    <property type="project" value="TreeGrafter"/>
</dbReference>
<feature type="signal peptide" evidence="3">
    <location>
        <begin position="1"/>
        <end position="24"/>
    </location>
</feature>
<keyword evidence="4" id="KW-1185">Reference proteome</keyword>
<proteinExistence type="predicted"/>
<evidence type="ECO:0000313" key="4">
    <source>
        <dbReference type="Proteomes" id="UP000095282"/>
    </source>
</evidence>
<organism evidence="4 5">
    <name type="scientific">Caenorhabditis tropicalis</name>
    <dbReference type="NCBI Taxonomy" id="1561998"/>
    <lineage>
        <taxon>Eukaryota</taxon>
        <taxon>Metazoa</taxon>
        <taxon>Ecdysozoa</taxon>
        <taxon>Nematoda</taxon>
        <taxon>Chromadorea</taxon>
        <taxon>Rhabditida</taxon>
        <taxon>Rhabditina</taxon>
        <taxon>Rhabditomorpha</taxon>
        <taxon>Rhabditoidea</taxon>
        <taxon>Rhabditidae</taxon>
        <taxon>Peloderinae</taxon>
        <taxon>Caenorhabditis</taxon>
    </lineage>
</organism>
<dbReference type="STRING" id="1561998.A0A1I7U756"/>
<dbReference type="GO" id="GO:0045454">
    <property type="term" value="P:cell redox homeostasis"/>
    <property type="evidence" value="ECO:0007669"/>
    <property type="project" value="TreeGrafter"/>
</dbReference>
<dbReference type="AlphaFoldDB" id="A0A1I7U756"/>
<feature type="chain" id="PRO_5009308504" evidence="3">
    <location>
        <begin position="25"/>
        <end position="217"/>
    </location>
</feature>
<evidence type="ECO:0000313" key="5">
    <source>
        <dbReference type="WBParaSite" id="Csp11.Scaffold629.g15548.t1"/>
    </source>
</evidence>